<comment type="subunit">
    <text evidence="2">The complex is composed of two ATP-binding proteins (UgpC), two transmembrane proteins (UgpA and UgpE) and a solute-binding protein (UgpB).</text>
</comment>
<dbReference type="PANTHER" id="PTHR43227:SF9">
    <property type="entry name" value="SN-GLYCEROL-3-PHOSPHATE TRANSPORT SYSTEM PERMEASE PROTEIN UGPA"/>
    <property type="match status" value="1"/>
</dbReference>
<evidence type="ECO:0000313" key="12">
    <source>
        <dbReference type="EMBL" id="SFL19996.1"/>
    </source>
</evidence>
<keyword evidence="7 10" id="KW-1133">Transmembrane helix</keyword>
<sequence length="295" mass="33762">MEEQNYRSKKVIPYLLLTPTMLILILFLYWPSLQSIYLSFYQQAPFGRKKIFIGLNNYFSLFQNSNYLISIFRSTIFTLITIVLGLFLALILAILLNQDLKGIKFYRVIFFIPYAISATVAGSLWVFILNPVAGQVNYLLDLLFNLQIAWLTNSFFAFLAVIMATIWKNIGFNIIFFLAGLQSIPESIYESARIDGANSLTIFRHITVPLLSPTTFYLVIMNIIFSVFESFGIIDIMTQGGPANSTNILIYKLYREMFINFRPGSAAAQTVVLLILVIIVTILHFKYGNNKVHYQ</sequence>
<feature type="transmembrane region" description="Helical" evidence="10">
    <location>
        <begin position="148"/>
        <end position="167"/>
    </location>
</feature>
<evidence type="ECO:0000256" key="10">
    <source>
        <dbReference type="RuleBase" id="RU363032"/>
    </source>
</evidence>
<dbReference type="STRING" id="29563.SAMN02983006_00482"/>
<dbReference type="GO" id="GO:0005886">
    <property type="term" value="C:plasma membrane"/>
    <property type="evidence" value="ECO:0007669"/>
    <property type="project" value="UniProtKB-SubCell"/>
</dbReference>
<dbReference type="Pfam" id="PF00528">
    <property type="entry name" value="BPD_transp_1"/>
    <property type="match status" value="1"/>
</dbReference>
<protein>
    <recommendedName>
        <fullName evidence="9">sn-glycerol-3-phosphate transport system permease protein UgpA</fullName>
    </recommendedName>
</protein>
<evidence type="ECO:0000256" key="2">
    <source>
        <dbReference type="ARBA" id="ARBA00011557"/>
    </source>
</evidence>
<keyword evidence="3 10" id="KW-0813">Transport</keyword>
<dbReference type="SUPFAM" id="SSF161098">
    <property type="entry name" value="MetI-like"/>
    <property type="match status" value="1"/>
</dbReference>
<dbReference type="Proteomes" id="UP000199006">
    <property type="component" value="Unassembled WGS sequence"/>
</dbReference>
<evidence type="ECO:0000256" key="7">
    <source>
        <dbReference type="ARBA" id="ARBA00022989"/>
    </source>
</evidence>
<evidence type="ECO:0000256" key="3">
    <source>
        <dbReference type="ARBA" id="ARBA00022448"/>
    </source>
</evidence>
<comment type="subcellular location">
    <subcellularLocation>
        <location evidence="1">Cell inner membrane</location>
        <topology evidence="1">Multi-pass membrane protein</topology>
    </subcellularLocation>
    <subcellularLocation>
        <location evidence="10">Cell membrane</location>
        <topology evidence="10">Multi-pass membrane protein</topology>
    </subcellularLocation>
</comment>
<dbReference type="CDD" id="cd06261">
    <property type="entry name" value="TM_PBP2"/>
    <property type="match status" value="1"/>
</dbReference>
<evidence type="ECO:0000313" key="13">
    <source>
        <dbReference type="Proteomes" id="UP000199006"/>
    </source>
</evidence>
<evidence type="ECO:0000256" key="1">
    <source>
        <dbReference type="ARBA" id="ARBA00004429"/>
    </source>
</evidence>
<organism evidence="12 13">
    <name type="scientific">Halanaerobium salsuginis</name>
    <dbReference type="NCBI Taxonomy" id="29563"/>
    <lineage>
        <taxon>Bacteria</taxon>
        <taxon>Bacillati</taxon>
        <taxon>Bacillota</taxon>
        <taxon>Clostridia</taxon>
        <taxon>Halanaerobiales</taxon>
        <taxon>Halanaerobiaceae</taxon>
        <taxon>Halanaerobium</taxon>
    </lineage>
</organism>
<keyword evidence="13" id="KW-1185">Reference proteome</keyword>
<dbReference type="InterPro" id="IPR035906">
    <property type="entry name" value="MetI-like_sf"/>
</dbReference>
<gene>
    <name evidence="12" type="ORF">SAMN02983006_00482</name>
</gene>
<feature type="transmembrane region" description="Helical" evidence="10">
    <location>
        <begin position="67"/>
        <end position="96"/>
    </location>
</feature>
<feature type="domain" description="ABC transmembrane type-1" evidence="11">
    <location>
        <begin position="71"/>
        <end position="284"/>
    </location>
</feature>
<evidence type="ECO:0000259" key="11">
    <source>
        <dbReference type="PROSITE" id="PS50928"/>
    </source>
</evidence>
<dbReference type="Gene3D" id="1.10.3720.10">
    <property type="entry name" value="MetI-like"/>
    <property type="match status" value="1"/>
</dbReference>
<dbReference type="InterPro" id="IPR050809">
    <property type="entry name" value="UgpAE/MalFG_permease"/>
</dbReference>
<name>A0A1I4FT72_9FIRM</name>
<evidence type="ECO:0000256" key="6">
    <source>
        <dbReference type="ARBA" id="ARBA00022692"/>
    </source>
</evidence>
<evidence type="ECO:0000256" key="8">
    <source>
        <dbReference type="ARBA" id="ARBA00023136"/>
    </source>
</evidence>
<feature type="transmembrane region" description="Helical" evidence="10">
    <location>
        <begin position="12"/>
        <end position="30"/>
    </location>
</feature>
<feature type="transmembrane region" description="Helical" evidence="10">
    <location>
        <begin position="108"/>
        <end position="128"/>
    </location>
</feature>
<dbReference type="GO" id="GO:0055085">
    <property type="term" value="P:transmembrane transport"/>
    <property type="evidence" value="ECO:0007669"/>
    <property type="project" value="InterPro"/>
</dbReference>
<evidence type="ECO:0000256" key="5">
    <source>
        <dbReference type="ARBA" id="ARBA00022519"/>
    </source>
</evidence>
<dbReference type="EMBL" id="FOTI01000003">
    <property type="protein sequence ID" value="SFL19996.1"/>
    <property type="molecule type" value="Genomic_DNA"/>
</dbReference>
<dbReference type="OrthoDB" id="9788108at2"/>
<keyword evidence="5" id="KW-0997">Cell inner membrane</keyword>
<dbReference type="AlphaFoldDB" id="A0A1I4FT72"/>
<evidence type="ECO:0000256" key="9">
    <source>
        <dbReference type="ARBA" id="ARBA00040780"/>
    </source>
</evidence>
<keyword evidence="4" id="KW-1003">Cell membrane</keyword>
<proteinExistence type="inferred from homology"/>
<accession>A0A1I4FT72</accession>
<dbReference type="PROSITE" id="PS50928">
    <property type="entry name" value="ABC_TM1"/>
    <property type="match status" value="1"/>
</dbReference>
<evidence type="ECO:0000256" key="4">
    <source>
        <dbReference type="ARBA" id="ARBA00022475"/>
    </source>
</evidence>
<dbReference type="InterPro" id="IPR000515">
    <property type="entry name" value="MetI-like"/>
</dbReference>
<keyword evidence="6 10" id="KW-0812">Transmembrane</keyword>
<feature type="transmembrane region" description="Helical" evidence="10">
    <location>
        <begin position="266"/>
        <end position="285"/>
    </location>
</feature>
<feature type="transmembrane region" description="Helical" evidence="10">
    <location>
        <begin position="214"/>
        <end position="234"/>
    </location>
</feature>
<dbReference type="PANTHER" id="PTHR43227">
    <property type="entry name" value="BLL4140 PROTEIN"/>
    <property type="match status" value="1"/>
</dbReference>
<keyword evidence="8 10" id="KW-0472">Membrane</keyword>
<comment type="similarity">
    <text evidence="10">Belongs to the binding-protein-dependent transport system permease family.</text>
</comment>
<reference evidence="12 13" key="1">
    <citation type="submission" date="2016-10" db="EMBL/GenBank/DDBJ databases">
        <authorList>
            <person name="de Groot N.N."/>
        </authorList>
    </citation>
    <scope>NUCLEOTIDE SEQUENCE [LARGE SCALE GENOMIC DNA]</scope>
    <source>
        <strain evidence="12 13">ATCC 51327</strain>
    </source>
</reference>